<keyword evidence="1 2" id="KW-0175">Coiled coil</keyword>
<sequence>MSVNQRLLTHFQSLSHRSANAWRLETSGTFTRELIVSTHNTGAMSRGEELCCKAREMEVEEDFYSYELSNAEGLRVYKDSEELFAALRQKEDEVLLAAQVGNALLLENRQLKQETDALQHKHTQQLEELEQGRYELRVKLEDCRAQWESQVSELERDAQELQAQVERLKRSLSEAERGKSRLKQEHSEQSQRLREQLQRGMEVEHTMTGELQRLKEEMRERGQARPQDEEIINALREQVARLTQREQTLKQRLKMTCHENEELKDTVTALHARLDLQEQQSHTHIQQLAEAWREVDGVRSRAQELQSQVEELQEEVALQEKSHNDSSLLSELENNLDVADWSLDKEQQVCQELHYILELLQPVAYRSEAEQDSDDSLQGMLGHLKHAAQWRSETLQEKRKSIVGSVSDPCENAIRIQELQDQNERLVAENGELKLRAERRVEQEVVQQAIKDRDDAIAKKTAMEAELLRTKHDMMCLNNQLLEAIQRKLELSQELEAWQDDIQVIINQQLRSQQQTEEPQKRSAGRLSFLRKSRRPSTLSETSPQQNQTPWRDWLKRSK</sequence>
<accession>A0A673N4Y2</accession>
<protein>
    <submittedName>
        <fullName evidence="4">Bicaudal D-related protein 1-like</fullName>
    </submittedName>
</protein>
<feature type="compositionally biased region" description="Polar residues" evidence="3">
    <location>
        <begin position="536"/>
        <end position="550"/>
    </location>
</feature>
<feature type="coiled-coil region" evidence="2">
    <location>
        <begin position="232"/>
        <end position="322"/>
    </location>
</feature>
<dbReference type="Proteomes" id="UP000472270">
    <property type="component" value="Unassembled WGS sequence"/>
</dbReference>
<evidence type="ECO:0000256" key="1">
    <source>
        <dbReference type="ARBA" id="ARBA00023054"/>
    </source>
</evidence>
<evidence type="ECO:0000256" key="3">
    <source>
        <dbReference type="SAM" id="MobiDB-lite"/>
    </source>
</evidence>
<proteinExistence type="predicted"/>
<evidence type="ECO:0000313" key="4">
    <source>
        <dbReference type="Ensembl" id="ENSSRHP00000100345.1"/>
    </source>
</evidence>
<dbReference type="PANTHER" id="PTHR32123">
    <property type="entry name" value="BICD FAMILY-LIKE CARGO ADAPTER"/>
    <property type="match status" value="1"/>
</dbReference>
<dbReference type="GO" id="GO:0047496">
    <property type="term" value="P:vesicle transport along microtubule"/>
    <property type="evidence" value="ECO:0007669"/>
    <property type="project" value="TreeGrafter"/>
</dbReference>
<dbReference type="Ensembl" id="ENSSRHT00000103058.1">
    <property type="protein sequence ID" value="ENSSRHP00000100346.1"/>
    <property type="gene ID" value="ENSSRHG00000049186.1"/>
</dbReference>
<dbReference type="Ensembl" id="ENSSRHT00000103057.1">
    <property type="protein sequence ID" value="ENSSRHP00000100345.1"/>
    <property type="gene ID" value="ENSSRHG00000049186.1"/>
</dbReference>
<dbReference type="AlphaFoldDB" id="A0A673N4Y2"/>
<dbReference type="GO" id="GO:0055107">
    <property type="term" value="P:Golgi to secretory granule transport"/>
    <property type="evidence" value="ECO:0007669"/>
    <property type="project" value="TreeGrafter"/>
</dbReference>
<feature type="region of interest" description="Disordered" evidence="3">
    <location>
        <begin position="172"/>
        <end position="197"/>
    </location>
</feature>
<name>A0A673N4Y2_9TELE</name>
<keyword evidence="5" id="KW-1185">Reference proteome</keyword>
<feature type="region of interest" description="Disordered" evidence="3">
    <location>
        <begin position="511"/>
        <end position="559"/>
    </location>
</feature>
<reference evidence="4" key="1">
    <citation type="submission" date="2025-05" db="UniProtKB">
        <authorList>
            <consortium name="Ensembl"/>
        </authorList>
    </citation>
    <scope>IDENTIFICATION</scope>
</reference>
<dbReference type="PANTHER" id="PTHR32123:SF10">
    <property type="entry name" value="BICD FAMILY-LIKE CARGO ADAPTER 1-RELATED"/>
    <property type="match status" value="1"/>
</dbReference>
<evidence type="ECO:0000256" key="2">
    <source>
        <dbReference type="SAM" id="Coils"/>
    </source>
</evidence>
<dbReference type="InterPro" id="IPR051149">
    <property type="entry name" value="Spindly/BICDR_Dynein_Adapter"/>
</dbReference>
<organism evidence="4 5">
    <name type="scientific">Sinocyclocheilus rhinocerous</name>
    <dbReference type="NCBI Taxonomy" id="307959"/>
    <lineage>
        <taxon>Eukaryota</taxon>
        <taxon>Metazoa</taxon>
        <taxon>Chordata</taxon>
        <taxon>Craniata</taxon>
        <taxon>Vertebrata</taxon>
        <taxon>Euteleostomi</taxon>
        <taxon>Actinopterygii</taxon>
        <taxon>Neopterygii</taxon>
        <taxon>Teleostei</taxon>
        <taxon>Ostariophysi</taxon>
        <taxon>Cypriniformes</taxon>
        <taxon>Cyprinidae</taxon>
        <taxon>Cyprininae</taxon>
        <taxon>Sinocyclocheilus</taxon>
    </lineage>
</organism>
<evidence type="ECO:0000313" key="5">
    <source>
        <dbReference type="Proteomes" id="UP000472270"/>
    </source>
</evidence>
<feature type="coiled-coil region" evidence="2">
    <location>
        <begin position="416"/>
        <end position="508"/>
    </location>
</feature>
<gene>
    <name evidence="4" type="primary">si:ch211-235m3.5</name>
</gene>